<protein>
    <submittedName>
        <fullName evidence="6">Transcriptional regulator, AcrR family</fullName>
    </submittedName>
</protein>
<dbReference type="PANTHER" id="PTHR30055:SF234">
    <property type="entry name" value="HTH-TYPE TRANSCRIPTIONAL REGULATOR BETI"/>
    <property type="match status" value="1"/>
</dbReference>
<feature type="domain" description="HTH tetR-type" evidence="5">
    <location>
        <begin position="10"/>
        <end position="69"/>
    </location>
</feature>
<dbReference type="Pfam" id="PF21597">
    <property type="entry name" value="TetR_C_43"/>
    <property type="match status" value="1"/>
</dbReference>
<dbReference type="AlphaFoldDB" id="A0A6J4Q242"/>
<name>A0A6J4Q242_9ACTN</name>
<dbReference type="InterPro" id="IPR001647">
    <property type="entry name" value="HTH_TetR"/>
</dbReference>
<dbReference type="SUPFAM" id="SSF46689">
    <property type="entry name" value="Homeodomain-like"/>
    <property type="match status" value="1"/>
</dbReference>
<dbReference type="GO" id="GO:0000976">
    <property type="term" value="F:transcription cis-regulatory region binding"/>
    <property type="evidence" value="ECO:0007669"/>
    <property type="project" value="TreeGrafter"/>
</dbReference>
<reference evidence="6" key="1">
    <citation type="submission" date="2020-02" db="EMBL/GenBank/DDBJ databases">
        <authorList>
            <person name="Meier V. D."/>
        </authorList>
    </citation>
    <scope>NUCLEOTIDE SEQUENCE</scope>
    <source>
        <strain evidence="6">AVDCRST_MAG35</strain>
    </source>
</reference>
<dbReference type="InterPro" id="IPR049445">
    <property type="entry name" value="TetR_SbtR-like_C"/>
</dbReference>
<evidence type="ECO:0000259" key="5">
    <source>
        <dbReference type="PROSITE" id="PS50977"/>
    </source>
</evidence>
<keyword evidence="3" id="KW-0804">Transcription</keyword>
<dbReference type="Pfam" id="PF00440">
    <property type="entry name" value="TetR_N"/>
    <property type="match status" value="1"/>
</dbReference>
<evidence type="ECO:0000256" key="2">
    <source>
        <dbReference type="ARBA" id="ARBA00023125"/>
    </source>
</evidence>
<evidence type="ECO:0000256" key="4">
    <source>
        <dbReference type="PROSITE-ProRule" id="PRU00335"/>
    </source>
</evidence>
<feature type="DNA-binding region" description="H-T-H motif" evidence="4">
    <location>
        <begin position="32"/>
        <end position="51"/>
    </location>
</feature>
<dbReference type="PANTHER" id="PTHR30055">
    <property type="entry name" value="HTH-TYPE TRANSCRIPTIONAL REGULATOR RUTR"/>
    <property type="match status" value="1"/>
</dbReference>
<dbReference type="GO" id="GO:0003700">
    <property type="term" value="F:DNA-binding transcription factor activity"/>
    <property type="evidence" value="ECO:0007669"/>
    <property type="project" value="TreeGrafter"/>
</dbReference>
<dbReference type="PRINTS" id="PR00455">
    <property type="entry name" value="HTHTETR"/>
</dbReference>
<evidence type="ECO:0000256" key="1">
    <source>
        <dbReference type="ARBA" id="ARBA00023015"/>
    </source>
</evidence>
<gene>
    <name evidence="6" type="ORF">AVDCRST_MAG35-2448</name>
</gene>
<dbReference type="EMBL" id="CADCUY010000498">
    <property type="protein sequence ID" value="CAA9428714.1"/>
    <property type="molecule type" value="Genomic_DNA"/>
</dbReference>
<dbReference type="SUPFAM" id="SSF48498">
    <property type="entry name" value="Tetracyclin repressor-like, C-terminal domain"/>
    <property type="match status" value="1"/>
</dbReference>
<sequence length="186" mass="19231">MDAPLRADARRNRARVLEVAAEAFATEGLSVPVHEIARRAGVGTGTVGRHFPTKEALFEASMRHRVDELTARAAALEEQEGPGAAFSSFFTAVVRAGAADRGLAERLAAVAGDGAALDARVGADVLCEHLGRLLDRAQAAGAVRPDVTLADVEALMVAVMSRGGAPEALIAVVADGLRATRDTTPA</sequence>
<dbReference type="InterPro" id="IPR036271">
    <property type="entry name" value="Tet_transcr_reg_TetR-rel_C_sf"/>
</dbReference>
<evidence type="ECO:0000256" key="3">
    <source>
        <dbReference type="ARBA" id="ARBA00023163"/>
    </source>
</evidence>
<dbReference type="Gene3D" id="1.10.357.10">
    <property type="entry name" value="Tetracycline Repressor, domain 2"/>
    <property type="match status" value="1"/>
</dbReference>
<proteinExistence type="predicted"/>
<dbReference type="PROSITE" id="PS50977">
    <property type="entry name" value="HTH_TETR_2"/>
    <property type="match status" value="1"/>
</dbReference>
<keyword evidence="1" id="KW-0805">Transcription regulation</keyword>
<dbReference type="InterPro" id="IPR009057">
    <property type="entry name" value="Homeodomain-like_sf"/>
</dbReference>
<dbReference type="InterPro" id="IPR050109">
    <property type="entry name" value="HTH-type_TetR-like_transc_reg"/>
</dbReference>
<keyword evidence="2 4" id="KW-0238">DNA-binding</keyword>
<accession>A0A6J4Q242</accession>
<evidence type="ECO:0000313" key="6">
    <source>
        <dbReference type="EMBL" id="CAA9428714.1"/>
    </source>
</evidence>
<organism evidence="6">
    <name type="scientific">uncultured Quadrisphaera sp</name>
    <dbReference type="NCBI Taxonomy" id="904978"/>
    <lineage>
        <taxon>Bacteria</taxon>
        <taxon>Bacillati</taxon>
        <taxon>Actinomycetota</taxon>
        <taxon>Actinomycetes</taxon>
        <taxon>Kineosporiales</taxon>
        <taxon>Kineosporiaceae</taxon>
        <taxon>Quadrisphaera</taxon>
        <taxon>environmental samples</taxon>
    </lineage>
</organism>